<dbReference type="AlphaFoldDB" id="A0A1F7I8K0"/>
<reference evidence="1 2" key="1">
    <citation type="journal article" date="2016" name="Nat. Commun.">
        <title>Thousands of microbial genomes shed light on interconnected biogeochemical processes in an aquifer system.</title>
        <authorList>
            <person name="Anantharaman K."/>
            <person name="Brown C.T."/>
            <person name="Hug L.A."/>
            <person name="Sharon I."/>
            <person name="Castelle C.J."/>
            <person name="Probst A.J."/>
            <person name="Thomas B.C."/>
            <person name="Singh A."/>
            <person name="Wilkins M.J."/>
            <person name="Karaoz U."/>
            <person name="Brodie E.L."/>
            <person name="Williams K.H."/>
            <person name="Hubbard S.S."/>
            <person name="Banfield J.F."/>
        </authorList>
    </citation>
    <scope>NUCLEOTIDE SEQUENCE [LARGE SCALE GENOMIC DNA]</scope>
</reference>
<comment type="caution">
    <text evidence="1">The sequence shown here is derived from an EMBL/GenBank/DDBJ whole genome shotgun (WGS) entry which is preliminary data.</text>
</comment>
<sequence>MNDSDRESDHTPPIKINPQIGNDARVAAFEAVDLIRKRKIQNRWSSLLTDSDLISALPESIRLTNGTNYQPEIISTVKPVSLPLKGGGEIRLSRGLIEHESSKLKLGLNTLVIGITTTNAKGEPIEIPNLELPRDQADYEGLVQNNEEYVINDFLPPQNYRTLPVDSNEGHAKFASGIKEANRFLALFKATDIDSERLGKPSNIQKAIIQKLTSTPLKK</sequence>
<dbReference type="EMBL" id="MGAF01000045">
    <property type="protein sequence ID" value="OGK39701.1"/>
    <property type="molecule type" value="Genomic_DNA"/>
</dbReference>
<dbReference type="STRING" id="1802055.A3A74_04360"/>
<evidence type="ECO:0000313" key="2">
    <source>
        <dbReference type="Proteomes" id="UP000179270"/>
    </source>
</evidence>
<protein>
    <submittedName>
        <fullName evidence="1">Uncharacterized protein</fullName>
    </submittedName>
</protein>
<organism evidence="1 2">
    <name type="scientific">Candidatus Roizmanbacteria bacterium RIFCSPLOWO2_01_FULL_35_13</name>
    <dbReference type="NCBI Taxonomy" id="1802055"/>
    <lineage>
        <taxon>Bacteria</taxon>
        <taxon>Candidatus Roizmaniibacteriota</taxon>
    </lineage>
</organism>
<name>A0A1F7I8K0_9BACT</name>
<gene>
    <name evidence="1" type="ORF">A3A74_04360</name>
</gene>
<accession>A0A1F7I8K0</accession>
<evidence type="ECO:0000313" key="1">
    <source>
        <dbReference type="EMBL" id="OGK39701.1"/>
    </source>
</evidence>
<dbReference type="Proteomes" id="UP000179270">
    <property type="component" value="Unassembled WGS sequence"/>
</dbReference>
<proteinExistence type="predicted"/>